<accession>A0A6C0KMF5</accession>
<protein>
    <submittedName>
        <fullName evidence="1">Uncharacterized protein</fullName>
    </submittedName>
</protein>
<dbReference type="AlphaFoldDB" id="A0A6C0KMF5"/>
<reference evidence="1" key="1">
    <citation type="journal article" date="2020" name="Nature">
        <title>Giant virus diversity and host interactions through global metagenomics.</title>
        <authorList>
            <person name="Schulz F."/>
            <person name="Roux S."/>
            <person name="Paez-Espino D."/>
            <person name="Jungbluth S."/>
            <person name="Walsh D.A."/>
            <person name="Denef V.J."/>
            <person name="McMahon K.D."/>
            <person name="Konstantinidis K.T."/>
            <person name="Eloe-Fadrosh E.A."/>
            <person name="Kyrpides N.C."/>
            <person name="Woyke T."/>
        </authorList>
    </citation>
    <scope>NUCLEOTIDE SEQUENCE</scope>
    <source>
        <strain evidence="1">GVMAG-S-3300013006-158</strain>
    </source>
</reference>
<sequence>MNITVLGSCRQDSIKQHYPTTSIQERLTYPHYTKEIIQAIQYCKGISTFDNEHTRYCFRTGILENNVIPYQKVLQQEFEATDAFVIEIASRISYAWNGIYVHHILTEESFGFQDRSHILTRELSDDEIEQDLLTIQQLLHPKPFVIVSHIHTRQSGTRYELIQLLEKLTEKHHIPFINPSRLLMNHDNLYQAETPLHHYTEHGHRLIGYEYKKAIDALQKVCIHTYLTKCQTNPQPPGLADFLRGTIALYQFCKQYHYDLQIDSSHPIFRYIQPHPKLICDNPFSNVIEFIPPPSYDDIYDRLEKQFQTGLSFCTLTNSFYTRQGTDLVNFGPISDDCRTFLQSLFTPTDEIEQKINFIFKEVFHFQKEEGFTIIHLRCGDLFLHDGVYDDGLYSRFYHLIHPIVHDHKETRYVLLSDSSAIAERLKKDIPELYYWNNSKVHLGDLIHRTDSSVLDTLVDFFMMSQSNEILSGPNSGFSVVSSLLYNIPYRYI</sequence>
<dbReference type="Gene3D" id="3.40.50.11350">
    <property type="match status" value="1"/>
</dbReference>
<organism evidence="1">
    <name type="scientific">viral metagenome</name>
    <dbReference type="NCBI Taxonomy" id="1070528"/>
    <lineage>
        <taxon>unclassified sequences</taxon>
        <taxon>metagenomes</taxon>
        <taxon>organismal metagenomes</taxon>
    </lineage>
</organism>
<proteinExistence type="predicted"/>
<name>A0A6C0KMF5_9ZZZZ</name>
<evidence type="ECO:0000313" key="1">
    <source>
        <dbReference type="EMBL" id="QHU18799.1"/>
    </source>
</evidence>
<dbReference type="EMBL" id="MN740938">
    <property type="protein sequence ID" value="QHU18799.1"/>
    <property type="molecule type" value="Genomic_DNA"/>
</dbReference>